<reference evidence="6" key="1">
    <citation type="submission" date="2013-03" db="EMBL/GenBank/DDBJ databases">
        <title>Genome Sequence of the Profundibacterium mesophilum strain KAUST100406-0324T from Red Sea, a novel genus in the family Rhodobacteraceae.</title>
        <authorList>
            <person name="Essack M."/>
            <person name="Alam I."/>
            <person name="Lafi F."/>
            <person name="Alawi W."/>
            <person name="Kamanu F."/>
            <person name="Al-Suwailem A."/>
            <person name="Lee O.O."/>
            <person name="Xu Y."/>
            <person name="Bajic V."/>
            <person name="Qian P.-Y."/>
            <person name="Archer J."/>
        </authorList>
    </citation>
    <scope>NUCLEOTIDE SEQUENCE</scope>
    <source>
        <strain evidence="6">KAUST100406-0324</strain>
    </source>
</reference>
<evidence type="ECO:0000256" key="4">
    <source>
        <dbReference type="ARBA" id="ARBA00022827"/>
    </source>
</evidence>
<evidence type="ECO:0000256" key="1">
    <source>
        <dbReference type="ARBA" id="ARBA00001974"/>
    </source>
</evidence>
<dbReference type="EMBL" id="APKE01000022">
    <property type="protein sequence ID" value="KAF0675711.1"/>
    <property type="molecule type" value="Genomic_DNA"/>
</dbReference>
<keyword evidence="6" id="KW-0560">Oxidoreductase</keyword>
<dbReference type="GO" id="GO:0071949">
    <property type="term" value="F:FAD binding"/>
    <property type="evidence" value="ECO:0007669"/>
    <property type="project" value="InterPro"/>
</dbReference>
<evidence type="ECO:0000313" key="6">
    <source>
        <dbReference type="EMBL" id="KAF0675711.1"/>
    </source>
</evidence>
<keyword evidence="3" id="KW-0285">Flavoprotein</keyword>
<dbReference type="PROSITE" id="PS51387">
    <property type="entry name" value="FAD_PCMH"/>
    <property type="match status" value="1"/>
</dbReference>
<dbReference type="Gene3D" id="1.10.45.10">
    <property type="entry name" value="Vanillyl-alcohol Oxidase, Chain A, domain 4"/>
    <property type="match status" value="1"/>
</dbReference>
<dbReference type="InterPro" id="IPR016166">
    <property type="entry name" value="FAD-bd_PCMH"/>
</dbReference>
<dbReference type="Gene3D" id="3.30.465.10">
    <property type="match status" value="1"/>
</dbReference>
<dbReference type="InterPro" id="IPR036318">
    <property type="entry name" value="FAD-bd_PCMH-like_sf"/>
</dbReference>
<dbReference type="OrthoDB" id="9811557at2"/>
<sequence length="468" mass="49186">MDIIEALADAVGARHVLTGADCAPYASDWTGAYHAEPLAVIRPANTAEVSAVMRIAAAAGQAVVPIAGNTGLMGGAIAPGQLLLSVERLNAIREIKPGPRLAVVEAGVILGQLHAAAEAEDLVFPLTFGARGSARIGGALSTNAGGSNVLRYGNTRQLCLGIEVVLPSGEVLDLMSELHKDNSGFDLRDLFIGAEGTLGIITAAVLKLSPRPAAYVTAMIAPRGLGDALDLLNGLQAETGGAVEAFEYMPAHYIDTHLAHVPGARPPFEARHEVNILLEIGVTARSDAEPLPDGTVPAMARLEQTLGEMIESGAVLDAVIARSEAQRREMWARREMAGELCYTRRPAILTDVSVPLDAVERFLVRAGQQIVALDPDAAPFVVSHLGDGNVHYAIWPGRGDPDHLEALIERIETVVQDLGGSFSAEHGIGLGKRGSMARRKNPVALGLMRQIKAAIDPQGIMNPGKVLP</sequence>
<dbReference type="EC" id="1.1.2.4" evidence="6"/>
<keyword evidence="4" id="KW-0274">FAD</keyword>
<dbReference type="SUPFAM" id="SSF56176">
    <property type="entry name" value="FAD-binding/transporter-associated domain-like"/>
    <property type="match status" value="1"/>
</dbReference>
<protein>
    <submittedName>
        <fullName evidence="6">D-lactate dehydrogenase</fullName>
        <ecNumber evidence="6">1.1.2.4</ecNumber>
    </submittedName>
</protein>
<comment type="similarity">
    <text evidence="2">Belongs to the FAD-binding oxidoreductase/transferase type 4 family.</text>
</comment>
<dbReference type="InterPro" id="IPR016164">
    <property type="entry name" value="FAD-linked_Oxase-like_C"/>
</dbReference>
<dbReference type="GO" id="GO:0022904">
    <property type="term" value="P:respiratory electron transport chain"/>
    <property type="evidence" value="ECO:0007669"/>
    <property type="project" value="TreeGrafter"/>
</dbReference>
<dbReference type="InterPro" id="IPR006094">
    <property type="entry name" value="Oxid_FAD_bind_N"/>
</dbReference>
<dbReference type="Gene3D" id="3.30.43.10">
    <property type="entry name" value="Uridine Diphospho-n-acetylenolpyruvylglucosamine Reductase, domain 2"/>
    <property type="match status" value="1"/>
</dbReference>
<comment type="caution">
    <text evidence="6">The sequence shown here is derived from an EMBL/GenBank/DDBJ whole genome shotgun (WGS) entry which is preliminary data.</text>
</comment>
<feature type="domain" description="FAD-binding PCMH-type" evidence="5">
    <location>
        <begin position="33"/>
        <end position="211"/>
    </location>
</feature>
<dbReference type="InterPro" id="IPR051264">
    <property type="entry name" value="FAD-oxidored/transferase_4"/>
</dbReference>
<dbReference type="Proteomes" id="UP000698242">
    <property type="component" value="Unassembled WGS sequence"/>
</dbReference>
<evidence type="ECO:0000256" key="3">
    <source>
        <dbReference type="ARBA" id="ARBA00022630"/>
    </source>
</evidence>
<dbReference type="Gene3D" id="3.30.70.2740">
    <property type="match status" value="1"/>
</dbReference>
<organism evidence="6 7">
    <name type="scientific">Profundibacterium mesophilum KAUST100406-0324</name>
    <dbReference type="NCBI Taxonomy" id="1037889"/>
    <lineage>
        <taxon>Bacteria</taxon>
        <taxon>Pseudomonadati</taxon>
        <taxon>Pseudomonadota</taxon>
        <taxon>Alphaproteobacteria</taxon>
        <taxon>Rhodobacterales</taxon>
        <taxon>Roseobacteraceae</taxon>
        <taxon>Profundibacterium</taxon>
    </lineage>
</organism>
<dbReference type="PANTHER" id="PTHR43716:SF2">
    <property type="entry name" value="BLL6224 PROTEIN"/>
    <property type="match status" value="1"/>
</dbReference>
<dbReference type="Pfam" id="PF01565">
    <property type="entry name" value="FAD_binding_4"/>
    <property type="match status" value="1"/>
</dbReference>
<dbReference type="InterPro" id="IPR016167">
    <property type="entry name" value="FAD-bd_PCMH_sub1"/>
</dbReference>
<dbReference type="InterPro" id="IPR004113">
    <property type="entry name" value="FAD-bd_oxidored_4_C"/>
</dbReference>
<dbReference type="GO" id="GO:0004458">
    <property type="term" value="F:D-lactate dehydrogenase (cytochrome) activity"/>
    <property type="evidence" value="ECO:0007669"/>
    <property type="project" value="UniProtKB-EC"/>
</dbReference>
<evidence type="ECO:0000256" key="2">
    <source>
        <dbReference type="ARBA" id="ARBA00008000"/>
    </source>
</evidence>
<dbReference type="InterPro" id="IPR016169">
    <property type="entry name" value="FAD-bd_PCMH_sub2"/>
</dbReference>
<dbReference type="FunFam" id="1.10.45.10:FF:000001">
    <property type="entry name" value="D-lactate dehydrogenase mitochondrial"/>
    <property type="match status" value="1"/>
</dbReference>
<accession>A0A921NP49</accession>
<dbReference type="Gene3D" id="3.30.70.2190">
    <property type="match status" value="1"/>
</dbReference>
<gene>
    <name evidence="6" type="ORF">PMES_01797</name>
</gene>
<dbReference type="AlphaFoldDB" id="A0A921NP49"/>
<evidence type="ECO:0000259" key="5">
    <source>
        <dbReference type="PROSITE" id="PS51387"/>
    </source>
</evidence>
<keyword evidence="7" id="KW-1185">Reference proteome</keyword>
<proteinExistence type="inferred from homology"/>
<name>A0A921NP49_9RHOB</name>
<evidence type="ECO:0000313" key="7">
    <source>
        <dbReference type="Proteomes" id="UP000698242"/>
    </source>
</evidence>
<dbReference type="PANTHER" id="PTHR43716">
    <property type="entry name" value="D-2-HYDROXYGLUTARATE DEHYDROGENASE, MITOCHONDRIAL"/>
    <property type="match status" value="1"/>
</dbReference>
<dbReference type="InterPro" id="IPR016171">
    <property type="entry name" value="Vanillyl_alc_oxidase_C-sub2"/>
</dbReference>
<comment type="cofactor">
    <cofactor evidence="1">
        <name>FAD</name>
        <dbReference type="ChEBI" id="CHEBI:57692"/>
    </cofactor>
</comment>
<dbReference type="SUPFAM" id="SSF55103">
    <property type="entry name" value="FAD-linked oxidases, C-terminal domain"/>
    <property type="match status" value="1"/>
</dbReference>
<dbReference type="RefSeq" id="WP_159965364.1">
    <property type="nucleotide sequence ID" value="NZ_APKE01000022.1"/>
</dbReference>
<dbReference type="Pfam" id="PF02913">
    <property type="entry name" value="FAD-oxidase_C"/>
    <property type="match status" value="1"/>
</dbReference>